<protein>
    <submittedName>
        <fullName evidence="8">CopD family protein</fullName>
    </submittedName>
</protein>
<evidence type="ECO:0000256" key="1">
    <source>
        <dbReference type="ARBA" id="ARBA00004651"/>
    </source>
</evidence>
<feature type="transmembrane region" description="Helical" evidence="6">
    <location>
        <begin position="260"/>
        <end position="276"/>
    </location>
</feature>
<name>A0ABR8WDM5_9BACL</name>
<dbReference type="InterPro" id="IPR008457">
    <property type="entry name" value="Cu-R_CopD_dom"/>
</dbReference>
<feature type="transmembrane region" description="Helical" evidence="6">
    <location>
        <begin position="142"/>
        <end position="166"/>
    </location>
</feature>
<comment type="subcellular location">
    <subcellularLocation>
        <location evidence="1">Cell membrane</location>
        <topology evidence="1">Multi-pass membrane protein</topology>
    </subcellularLocation>
</comment>
<feature type="transmembrane region" description="Helical" evidence="6">
    <location>
        <begin position="41"/>
        <end position="65"/>
    </location>
</feature>
<organism evidence="8 9">
    <name type="scientific">Planococcus wigleyi</name>
    <dbReference type="NCBI Taxonomy" id="2762216"/>
    <lineage>
        <taxon>Bacteria</taxon>
        <taxon>Bacillati</taxon>
        <taxon>Bacillota</taxon>
        <taxon>Bacilli</taxon>
        <taxon>Bacillales</taxon>
        <taxon>Caryophanaceae</taxon>
        <taxon>Planococcus</taxon>
    </lineage>
</organism>
<proteinExistence type="predicted"/>
<feature type="transmembrane region" description="Helical" evidence="6">
    <location>
        <begin position="342"/>
        <end position="363"/>
    </location>
</feature>
<feature type="transmembrane region" description="Helical" evidence="6">
    <location>
        <begin position="178"/>
        <end position="200"/>
    </location>
</feature>
<keyword evidence="2" id="KW-1003">Cell membrane</keyword>
<dbReference type="Pfam" id="PF05425">
    <property type="entry name" value="CopD"/>
    <property type="match status" value="1"/>
</dbReference>
<dbReference type="PANTHER" id="PTHR34820:SF4">
    <property type="entry name" value="INNER MEMBRANE PROTEIN YEBZ"/>
    <property type="match status" value="1"/>
</dbReference>
<gene>
    <name evidence="8" type="ORF">H9630_09595</name>
</gene>
<evidence type="ECO:0000256" key="3">
    <source>
        <dbReference type="ARBA" id="ARBA00022692"/>
    </source>
</evidence>
<evidence type="ECO:0000256" key="6">
    <source>
        <dbReference type="SAM" id="Phobius"/>
    </source>
</evidence>
<reference evidence="8 9" key="1">
    <citation type="submission" date="2020-08" db="EMBL/GenBank/DDBJ databases">
        <title>A Genomic Blueprint of the Chicken Gut Microbiome.</title>
        <authorList>
            <person name="Gilroy R."/>
            <person name="Ravi A."/>
            <person name="Getino M."/>
            <person name="Pursley I."/>
            <person name="Horton D.L."/>
            <person name="Alikhan N.-F."/>
            <person name="Baker D."/>
            <person name="Gharbi K."/>
            <person name="Hall N."/>
            <person name="Watson M."/>
            <person name="Adriaenssens E.M."/>
            <person name="Foster-Nyarko E."/>
            <person name="Jarju S."/>
            <person name="Secka A."/>
            <person name="Antonio M."/>
            <person name="Oren A."/>
            <person name="Chaudhuri R."/>
            <person name="La Ragione R.M."/>
            <person name="Hildebrand F."/>
            <person name="Pallen M.J."/>
        </authorList>
    </citation>
    <scope>NUCLEOTIDE SEQUENCE [LARGE SCALE GENOMIC DNA]</scope>
    <source>
        <strain evidence="8 9">Sa1BUA13</strain>
    </source>
</reference>
<evidence type="ECO:0000313" key="8">
    <source>
        <dbReference type="EMBL" id="MBD8015072.1"/>
    </source>
</evidence>
<keyword evidence="5 6" id="KW-0472">Membrane</keyword>
<feature type="transmembrane region" description="Helical" evidence="6">
    <location>
        <begin position="220"/>
        <end position="239"/>
    </location>
</feature>
<dbReference type="Proteomes" id="UP000658980">
    <property type="component" value="Unassembled WGS sequence"/>
</dbReference>
<sequence>MIWIYVTETLLYLCFSLLIGTLVIQLVPSHLKPHLKINKRVLQVAILGIAFLSAAPVIRLILFLYEDIGLLVTTQNVIGEFEVGQAWTVTVFISVFFYLFVSLVPVFKRKAFIGIALVFSFILLLAVGWASHAASLTDWSGFVVHTLHFTAVAVWVGLLLVVSWFSTTAQNWLSFLKWYTPVALSCLAIVVGSGIFIMTLAVDVTEYQDAWMMPYGQAILLKHLLVLPVLLFAWINGVWMRRKLQRGEDINPVPWSRAESVVLLLIFAATAVLGQQEPPHSIEAYLKGSGASDLFRYFYSGQIDPAMHLQVDFTLLGSLFFGVAVIFGFLVLYCFKQKAPSFVSLLMSLFSVLALYVGLMMSIS</sequence>
<feature type="transmembrane region" description="Helical" evidence="6">
    <location>
        <begin position="85"/>
        <end position="104"/>
    </location>
</feature>
<feature type="transmembrane region" description="Helical" evidence="6">
    <location>
        <begin position="6"/>
        <end position="29"/>
    </location>
</feature>
<feature type="transmembrane region" description="Helical" evidence="6">
    <location>
        <begin position="111"/>
        <end position="130"/>
    </location>
</feature>
<evidence type="ECO:0000256" key="2">
    <source>
        <dbReference type="ARBA" id="ARBA00022475"/>
    </source>
</evidence>
<evidence type="ECO:0000256" key="5">
    <source>
        <dbReference type="ARBA" id="ARBA00023136"/>
    </source>
</evidence>
<keyword evidence="4 6" id="KW-1133">Transmembrane helix</keyword>
<keyword evidence="9" id="KW-1185">Reference proteome</keyword>
<evidence type="ECO:0000313" key="9">
    <source>
        <dbReference type="Proteomes" id="UP000658980"/>
    </source>
</evidence>
<evidence type="ECO:0000256" key="4">
    <source>
        <dbReference type="ARBA" id="ARBA00022989"/>
    </source>
</evidence>
<dbReference type="EMBL" id="JACSPU010000003">
    <property type="protein sequence ID" value="MBD8015072.1"/>
    <property type="molecule type" value="Genomic_DNA"/>
</dbReference>
<dbReference type="PANTHER" id="PTHR34820">
    <property type="entry name" value="INNER MEMBRANE PROTEIN YEBZ"/>
    <property type="match status" value="1"/>
</dbReference>
<feature type="domain" description="Copper resistance protein D" evidence="7">
    <location>
        <begin position="175"/>
        <end position="273"/>
    </location>
</feature>
<dbReference type="InterPro" id="IPR032694">
    <property type="entry name" value="CopC/D"/>
</dbReference>
<comment type="caution">
    <text evidence="8">The sequence shown here is derived from an EMBL/GenBank/DDBJ whole genome shotgun (WGS) entry which is preliminary data.</text>
</comment>
<dbReference type="RefSeq" id="WP_101191813.1">
    <property type="nucleotide sequence ID" value="NZ_JACSPU010000003.1"/>
</dbReference>
<accession>A0ABR8WDM5</accession>
<feature type="transmembrane region" description="Helical" evidence="6">
    <location>
        <begin position="313"/>
        <end position="335"/>
    </location>
</feature>
<keyword evidence="3 6" id="KW-0812">Transmembrane</keyword>
<evidence type="ECO:0000259" key="7">
    <source>
        <dbReference type="Pfam" id="PF05425"/>
    </source>
</evidence>